<dbReference type="EMBL" id="JABMIG020000041">
    <property type="protein sequence ID" value="KAL3799130.1"/>
    <property type="molecule type" value="Genomic_DNA"/>
</dbReference>
<evidence type="ECO:0000313" key="3">
    <source>
        <dbReference type="EMBL" id="KAL3799130.1"/>
    </source>
</evidence>
<evidence type="ECO:0000313" key="4">
    <source>
        <dbReference type="Proteomes" id="UP001516023"/>
    </source>
</evidence>
<keyword evidence="2" id="KW-0812">Transmembrane</keyword>
<comment type="caution">
    <text evidence="3">The sequence shown here is derived from an EMBL/GenBank/DDBJ whole genome shotgun (WGS) entry which is preliminary data.</text>
</comment>
<gene>
    <name evidence="3" type="ORF">HJC23_002258</name>
</gene>
<evidence type="ECO:0000256" key="2">
    <source>
        <dbReference type="SAM" id="Phobius"/>
    </source>
</evidence>
<evidence type="ECO:0000256" key="1">
    <source>
        <dbReference type="SAM" id="MobiDB-lite"/>
    </source>
</evidence>
<dbReference type="PANTHER" id="PTHR21113">
    <property type="entry name" value="AGAP001705-PA"/>
    <property type="match status" value="1"/>
</dbReference>
<accession>A0ABD3QFC3</accession>
<dbReference type="AlphaFoldDB" id="A0ABD3QFC3"/>
<dbReference type="PANTHER" id="PTHR21113:SF4">
    <property type="entry name" value="CHITIN-BINDING TYPE-4 DOMAIN-CONTAINING PROTEIN"/>
    <property type="match status" value="1"/>
</dbReference>
<keyword evidence="2" id="KW-0472">Membrane</keyword>
<dbReference type="Proteomes" id="UP001516023">
    <property type="component" value="Unassembled WGS sequence"/>
</dbReference>
<sequence length="596" mass="65562">MLLVGTRCDSDIRCMPIGPIMRVVPSLSVHVRSNFGKLNYFLGAGAAKDGRASRYPNIDFCKDPEVICNSPEYKELKWIAGMFYWIESVQSYNNEGWDYLTELRAFVEGGMSDTSFIDGVSGIVNRGCHDPPCATGAVDGSYERSDNFRKVLNTFFQGSPPEVSMQEMFPSETLASEMILPVDNPNETVEPTGAYPTVSQSVEISLNFSGTSNSTTTSTVTTFTSDESLGAMINYPISIEDSSITSANTEGSTPFDENHATSHDNQTPKSILVYSCGDSTDPRINTVAVDIPYQYDLFISRKVLGKDAVQEVKRKIMQDLGSFLGCNISSLTRLRKMTENGPIVGFQSVSNEEDLSEEHVFSPSCGGSTKDPMLVCISAKSRLTAFIDHNASADAVETSTNLILSTIEDGMQNDRYTSDVVRYVVFSGWQSNNSTREESNKNPNSIQKSDISDESSSGTPIWIPVFVVIIILIVLAVNLVFIRRYRHSNDSARVRSHPKTLASFVSNLKNIPTPKMESSHSSNSDSIDASHLDCFDELSGPPFARKEGDEPSVSNHFSIYSNSDNEHIDTRSSQENVVVYISSESSSLCEIITDEK</sequence>
<proteinExistence type="predicted"/>
<feature type="region of interest" description="Disordered" evidence="1">
    <location>
        <begin position="244"/>
        <end position="266"/>
    </location>
</feature>
<reference evidence="3 4" key="1">
    <citation type="journal article" date="2020" name="G3 (Bethesda)">
        <title>Improved Reference Genome for Cyclotella cryptica CCMP332, a Model for Cell Wall Morphogenesis, Salinity Adaptation, and Lipid Production in Diatoms (Bacillariophyta).</title>
        <authorList>
            <person name="Roberts W.R."/>
            <person name="Downey K.M."/>
            <person name="Ruck E.C."/>
            <person name="Traller J.C."/>
            <person name="Alverson A.J."/>
        </authorList>
    </citation>
    <scope>NUCLEOTIDE SEQUENCE [LARGE SCALE GENOMIC DNA]</scope>
    <source>
        <strain evidence="3 4">CCMP332</strain>
    </source>
</reference>
<feature type="transmembrane region" description="Helical" evidence="2">
    <location>
        <begin position="461"/>
        <end position="481"/>
    </location>
</feature>
<feature type="region of interest" description="Disordered" evidence="1">
    <location>
        <begin position="432"/>
        <end position="456"/>
    </location>
</feature>
<keyword evidence="2" id="KW-1133">Transmembrane helix</keyword>
<name>A0ABD3QFC3_9STRA</name>
<organism evidence="3 4">
    <name type="scientific">Cyclotella cryptica</name>
    <dbReference type="NCBI Taxonomy" id="29204"/>
    <lineage>
        <taxon>Eukaryota</taxon>
        <taxon>Sar</taxon>
        <taxon>Stramenopiles</taxon>
        <taxon>Ochrophyta</taxon>
        <taxon>Bacillariophyta</taxon>
        <taxon>Coscinodiscophyceae</taxon>
        <taxon>Thalassiosirophycidae</taxon>
        <taxon>Stephanodiscales</taxon>
        <taxon>Stephanodiscaceae</taxon>
        <taxon>Cyclotella</taxon>
    </lineage>
</organism>
<feature type="compositionally biased region" description="Polar residues" evidence="1">
    <location>
        <begin position="441"/>
        <end position="456"/>
    </location>
</feature>
<keyword evidence="4" id="KW-1185">Reference proteome</keyword>
<protein>
    <submittedName>
        <fullName evidence="3">Uncharacterized protein</fullName>
    </submittedName>
</protein>